<dbReference type="AlphaFoldDB" id="A0A6C0DRX0"/>
<evidence type="ECO:0000256" key="1">
    <source>
        <dbReference type="SAM" id="Coils"/>
    </source>
</evidence>
<sequence length="129" mass="15215">METMEIIFQEMGLDETNIDTNTQQKNEDLVAQQEEEEMQLQNELNNAFIQHDEPAIIDSDNDSNFDIVEFLSKSQLIARIHQLEKKLSKKEKKISKLKRHVKEYRSLLDNQIGLFEIVCNYVEKEKESL</sequence>
<protein>
    <submittedName>
        <fullName evidence="2">Uncharacterized protein</fullName>
    </submittedName>
</protein>
<evidence type="ECO:0000313" key="2">
    <source>
        <dbReference type="EMBL" id="QHT18729.1"/>
    </source>
</evidence>
<feature type="coiled-coil region" evidence="1">
    <location>
        <begin position="23"/>
        <end position="107"/>
    </location>
</feature>
<proteinExistence type="predicted"/>
<reference evidence="2" key="1">
    <citation type="journal article" date="2020" name="Nature">
        <title>Giant virus diversity and host interactions through global metagenomics.</title>
        <authorList>
            <person name="Schulz F."/>
            <person name="Roux S."/>
            <person name="Paez-Espino D."/>
            <person name="Jungbluth S."/>
            <person name="Walsh D.A."/>
            <person name="Denef V.J."/>
            <person name="McMahon K.D."/>
            <person name="Konstantinidis K.T."/>
            <person name="Eloe-Fadrosh E.A."/>
            <person name="Kyrpides N.C."/>
            <person name="Woyke T."/>
        </authorList>
    </citation>
    <scope>NUCLEOTIDE SEQUENCE</scope>
    <source>
        <strain evidence="2">GVMAG-M-3300023174-49</strain>
    </source>
</reference>
<name>A0A6C0DRX0_9ZZZZ</name>
<accession>A0A6C0DRX0</accession>
<organism evidence="2">
    <name type="scientific">viral metagenome</name>
    <dbReference type="NCBI Taxonomy" id="1070528"/>
    <lineage>
        <taxon>unclassified sequences</taxon>
        <taxon>metagenomes</taxon>
        <taxon>organismal metagenomes</taxon>
    </lineage>
</organism>
<dbReference type="EMBL" id="MN739659">
    <property type="protein sequence ID" value="QHT18729.1"/>
    <property type="molecule type" value="Genomic_DNA"/>
</dbReference>
<keyword evidence="1" id="KW-0175">Coiled coil</keyword>